<evidence type="ECO:0000256" key="1">
    <source>
        <dbReference type="SAM" id="MobiDB-lite"/>
    </source>
</evidence>
<gene>
    <name evidence="2" type="ORF">Tco_0838981</name>
</gene>
<feature type="region of interest" description="Disordered" evidence="1">
    <location>
        <begin position="1"/>
        <end position="20"/>
    </location>
</feature>
<name>A0ABQ5AR57_9ASTR</name>
<organism evidence="2 3">
    <name type="scientific">Tanacetum coccineum</name>
    <dbReference type="NCBI Taxonomy" id="301880"/>
    <lineage>
        <taxon>Eukaryota</taxon>
        <taxon>Viridiplantae</taxon>
        <taxon>Streptophyta</taxon>
        <taxon>Embryophyta</taxon>
        <taxon>Tracheophyta</taxon>
        <taxon>Spermatophyta</taxon>
        <taxon>Magnoliopsida</taxon>
        <taxon>eudicotyledons</taxon>
        <taxon>Gunneridae</taxon>
        <taxon>Pentapetalae</taxon>
        <taxon>asterids</taxon>
        <taxon>campanulids</taxon>
        <taxon>Asterales</taxon>
        <taxon>Asteraceae</taxon>
        <taxon>Asteroideae</taxon>
        <taxon>Anthemideae</taxon>
        <taxon>Anthemidinae</taxon>
        <taxon>Tanacetum</taxon>
    </lineage>
</organism>
<protein>
    <recommendedName>
        <fullName evidence="4">Transposase</fullName>
    </recommendedName>
</protein>
<reference evidence="2" key="1">
    <citation type="journal article" date="2022" name="Int. J. Mol. Sci.">
        <title>Draft Genome of Tanacetum Coccineum: Genomic Comparison of Closely Related Tanacetum-Family Plants.</title>
        <authorList>
            <person name="Yamashiro T."/>
            <person name="Shiraishi A."/>
            <person name="Nakayama K."/>
            <person name="Satake H."/>
        </authorList>
    </citation>
    <scope>NUCLEOTIDE SEQUENCE</scope>
</reference>
<feature type="region of interest" description="Disordered" evidence="1">
    <location>
        <begin position="250"/>
        <end position="273"/>
    </location>
</feature>
<evidence type="ECO:0000313" key="2">
    <source>
        <dbReference type="EMBL" id="GJT04519.1"/>
    </source>
</evidence>
<keyword evidence="3" id="KW-1185">Reference proteome</keyword>
<evidence type="ECO:0008006" key="4">
    <source>
        <dbReference type="Google" id="ProtNLM"/>
    </source>
</evidence>
<evidence type="ECO:0000313" key="3">
    <source>
        <dbReference type="Proteomes" id="UP001151760"/>
    </source>
</evidence>
<dbReference type="EMBL" id="BQNB010012515">
    <property type="protein sequence ID" value="GJT04519.1"/>
    <property type="molecule type" value="Genomic_DNA"/>
</dbReference>
<reference evidence="2" key="2">
    <citation type="submission" date="2022-01" db="EMBL/GenBank/DDBJ databases">
        <authorList>
            <person name="Yamashiro T."/>
            <person name="Shiraishi A."/>
            <person name="Satake H."/>
            <person name="Nakayama K."/>
        </authorList>
    </citation>
    <scope>NUCLEOTIDE SEQUENCE</scope>
</reference>
<accession>A0ABQ5AR57</accession>
<proteinExistence type="predicted"/>
<dbReference type="Proteomes" id="UP001151760">
    <property type="component" value="Unassembled WGS sequence"/>
</dbReference>
<sequence length="344" mass="38969">MAGVDKMSEESLPDPTRSDEQLVPVKARLPYGKSNLLLDLQKMQKNPIFRISEANIGAYRFQLDEQWFTLNSDLLCDALEITPVDPANPFVSPPAGEIVMDFCLTGKTSGNDKPRHLVLQMLWGIVTGTNVNYAELLWEEFVQRIQTFFTHWDGNKIPSKKPTLYVIPYCQFTKLIIYYLGSKYNIHKRPESPRHVTADDFLLGNLKFVPNGEKDEVFGMPVPQELSQKLFKRLNTTSITWKWLLAKSKKTSKPPPIKKSRKGKVQKVRKEKRPLKLIDEDEEGHGQAPVGGVAFREHGASGITQKLLVVEGKGKGIAIDEQSAQSLLELQTLKKKSTTDQYIF</sequence>
<comment type="caution">
    <text evidence="2">The sequence shown here is derived from an EMBL/GenBank/DDBJ whole genome shotgun (WGS) entry which is preliminary data.</text>
</comment>